<dbReference type="InterPro" id="IPR051093">
    <property type="entry name" value="Neuroligin/BSAL"/>
</dbReference>
<dbReference type="InterPro" id="IPR029058">
    <property type="entry name" value="AB_hydrolase_fold"/>
</dbReference>
<feature type="signal peptide" evidence="3">
    <location>
        <begin position="1"/>
        <end position="26"/>
    </location>
</feature>
<name>A0AAW1TMX0_9CUCU</name>
<dbReference type="Proteomes" id="UP001431783">
    <property type="component" value="Unassembled WGS sequence"/>
</dbReference>
<dbReference type="Gene3D" id="3.40.50.1820">
    <property type="entry name" value="alpha/beta hydrolase"/>
    <property type="match status" value="1"/>
</dbReference>
<gene>
    <name evidence="5" type="ORF">WA026_003379</name>
</gene>
<dbReference type="SUPFAM" id="SSF53474">
    <property type="entry name" value="alpha/beta-Hydrolases"/>
    <property type="match status" value="1"/>
</dbReference>
<dbReference type="AlphaFoldDB" id="A0AAW1TMX0"/>
<evidence type="ECO:0000256" key="1">
    <source>
        <dbReference type="ARBA" id="ARBA00005964"/>
    </source>
</evidence>
<dbReference type="EMBL" id="JARQZJ010000001">
    <property type="protein sequence ID" value="KAK9869634.1"/>
    <property type="molecule type" value="Genomic_DNA"/>
</dbReference>
<keyword evidence="6" id="KW-1185">Reference proteome</keyword>
<evidence type="ECO:0000313" key="6">
    <source>
        <dbReference type="Proteomes" id="UP001431783"/>
    </source>
</evidence>
<evidence type="ECO:0000256" key="2">
    <source>
        <dbReference type="ARBA" id="ARBA00023180"/>
    </source>
</evidence>
<sequence length="487" mass="54518">MLSLYSHRSVSVTLLFVILLVQEVISSLRYSSRIVETQSGSIRGIILELNSRHLEPVEVFKGVPYAAPPVGELRFEPPQPPLPWTGTRLADTFGASCPQRLPDITNKTAALQHMPKGRYHFLKKLMPLLETQSEDCLFLNMYVPGSGNRGLEAPYSVLVFVHGESFEFGAGHPYDGSVFSSYGHVIVVTLNYRLGILGFLRTRPTPDLDRSRAKSMSGGNLAVKDIDMCLRWIKLNIALFGGDPSRVTVVGHDSGAALVNFLLVATTSKGLFNRVILLSGSALSPWATSHNGESIRLSVGRQTGCISVNKTNEEEDITHCLKSRTLDELLDVQLDTIRFVPRVAPTLPIDERTPDPLYAMEHSSETFITSEVMIGVTTTESYNDFNANDIQYGFEEDQRNRILRTYVRNTYVYHLNEIFSAVRNEYTDWDKPIQHPINVRDSTMEALSDGHTVAPLVHVGYLHARRGRRRIFFISVTRPKKGITRKG</sequence>
<feature type="chain" id="PRO_5043912346" description="Carboxylesterase type B domain-containing protein" evidence="3">
    <location>
        <begin position="27"/>
        <end position="487"/>
    </location>
</feature>
<accession>A0AAW1TMX0</accession>
<feature type="domain" description="Carboxylesterase type B" evidence="4">
    <location>
        <begin position="32"/>
        <end position="479"/>
    </location>
</feature>
<organism evidence="5 6">
    <name type="scientific">Henosepilachna vigintioctopunctata</name>
    <dbReference type="NCBI Taxonomy" id="420089"/>
    <lineage>
        <taxon>Eukaryota</taxon>
        <taxon>Metazoa</taxon>
        <taxon>Ecdysozoa</taxon>
        <taxon>Arthropoda</taxon>
        <taxon>Hexapoda</taxon>
        <taxon>Insecta</taxon>
        <taxon>Pterygota</taxon>
        <taxon>Neoptera</taxon>
        <taxon>Endopterygota</taxon>
        <taxon>Coleoptera</taxon>
        <taxon>Polyphaga</taxon>
        <taxon>Cucujiformia</taxon>
        <taxon>Coccinelloidea</taxon>
        <taxon>Coccinellidae</taxon>
        <taxon>Epilachninae</taxon>
        <taxon>Epilachnini</taxon>
        <taxon>Henosepilachna</taxon>
    </lineage>
</organism>
<comment type="caution">
    <text evidence="5">The sequence shown here is derived from an EMBL/GenBank/DDBJ whole genome shotgun (WGS) entry which is preliminary data.</text>
</comment>
<comment type="similarity">
    <text evidence="1">Belongs to the type-B carboxylesterase/lipase family.</text>
</comment>
<keyword evidence="2" id="KW-0325">Glycoprotein</keyword>
<evidence type="ECO:0000256" key="3">
    <source>
        <dbReference type="SAM" id="SignalP"/>
    </source>
</evidence>
<reference evidence="5 6" key="1">
    <citation type="submission" date="2023-03" db="EMBL/GenBank/DDBJ databases">
        <title>Genome insight into feeding habits of ladybird beetles.</title>
        <authorList>
            <person name="Li H.-S."/>
            <person name="Huang Y.-H."/>
            <person name="Pang H."/>
        </authorList>
    </citation>
    <scope>NUCLEOTIDE SEQUENCE [LARGE SCALE GENOMIC DNA]</scope>
    <source>
        <strain evidence="5">SYSU_2023b</strain>
        <tissue evidence="5">Whole body</tissue>
    </source>
</reference>
<evidence type="ECO:0000313" key="5">
    <source>
        <dbReference type="EMBL" id="KAK9869634.1"/>
    </source>
</evidence>
<evidence type="ECO:0000259" key="4">
    <source>
        <dbReference type="Pfam" id="PF00135"/>
    </source>
</evidence>
<keyword evidence="3" id="KW-0732">Signal</keyword>
<protein>
    <recommendedName>
        <fullName evidence="4">Carboxylesterase type B domain-containing protein</fullName>
    </recommendedName>
</protein>
<dbReference type="PANTHER" id="PTHR43903">
    <property type="entry name" value="NEUROLIGIN"/>
    <property type="match status" value="1"/>
</dbReference>
<dbReference type="Pfam" id="PF00135">
    <property type="entry name" value="COesterase"/>
    <property type="match status" value="1"/>
</dbReference>
<proteinExistence type="inferred from homology"/>
<dbReference type="InterPro" id="IPR002018">
    <property type="entry name" value="CarbesteraseB"/>
</dbReference>